<dbReference type="PANTHER" id="PTHR11559">
    <property type="entry name" value="CARBOXYLESTERASE"/>
    <property type="match status" value="1"/>
</dbReference>
<protein>
    <recommendedName>
        <fullName evidence="3">Carboxylic ester hydrolase</fullName>
        <ecNumber evidence="3">3.1.1.-</ecNumber>
    </recommendedName>
</protein>
<reference evidence="5 6" key="1">
    <citation type="submission" date="2019-03" db="EMBL/GenBank/DDBJ databases">
        <title>Rhodosporidium diobovatum UCD-FST 08-225 genome sequencing, assembly, and annotation.</title>
        <authorList>
            <person name="Fakankun I.U."/>
            <person name="Fristensky B."/>
            <person name="Levin D.B."/>
        </authorList>
    </citation>
    <scope>NUCLEOTIDE SEQUENCE [LARGE SCALE GENOMIC DNA]</scope>
    <source>
        <strain evidence="5 6">UCD-FST 08-225</strain>
    </source>
</reference>
<keyword evidence="3" id="KW-0732">Signal</keyword>
<feature type="domain" description="Carboxylesterase type B" evidence="4">
    <location>
        <begin position="490"/>
        <end position="619"/>
    </location>
</feature>
<keyword evidence="6" id="KW-1185">Reference proteome</keyword>
<evidence type="ECO:0000313" key="5">
    <source>
        <dbReference type="EMBL" id="TNY18087.1"/>
    </source>
</evidence>
<gene>
    <name evidence="5" type="ORF">DMC30DRAFT_419176</name>
</gene>
<sequence length="631" mass="67735">MSRPASRLHSMLVLLSALVALSSPTSAAPPVRLNARAVSLPLTCRTGTFQGKILSRVEVWRGVPYAQPPVGDLRFERPQPVPEVGLDDPTFGVVRDATAFKPRCLQTSSKENAEDCLYLNLYRPQGTAASAKLPVAVYIFGGSFYSGGANSYSPSNMNVPIIVVTLDYRLGHLGFGASPALRAAGLLNNGLADQREALRWVHDNVPYFGGDADKIMLFGQSAGAISVSYQMLAYGGNLTELVRGAIMESGAPGTAFALDHTSSFPAKQFLTEDSKNLIMLQKTGCVGAVDEIACLRVATTTHILSGQSAIRSYGGFPYAPAIDDAFLIDVPSKLLDAGKFAQIPFISGTQLDEGTDFMASTAFTSLNLTTDTQLTAWIRAQTPGMSATDAAAFLRLYPNVQSAGSPYNTGSVKFLWKLFKRSSSMLGDLAFEAPRRYFLRAANLLDAANQAAAANSTLVQTVTTTTQPVEDQPVGLTLVASNSTKDGSGSNTTMSTFEGTFTGNITNTTTVLTPFQYAPLKVWSYQFSQTPAGGYDYLGASHGDEVPWVWSTSTSTEVGADGLRNAMSDAWIYFTNFLDPNGPTSPVFWPQYLQSNKTQLQFKLGQQSLISDTYRSSAIDFINGNEAIFGQ</sequence>
<dbReference type="SUPFAM" id="SSF53474">
    <property type="entry name" value="alpha/beta-Hydrolases"/>
    <property type="match status" value="2"/>
</dbReference>
<dbReference type="EC" id="3.1.1.-" evidence="3"/>
<dbReference type="InterPro" id="IPR002018">
    <property type="entry name" value="CarbesteraseB"/>
</dbReference>
<dbReference type="InterPro" id="IPR019826">
    <property type="entry name" value="Carboxylesterase_B_AS"/>
</dbReference>
<dbReference type="InterPro" id="IPR029058">
    <property type="entry name" value="AB_hydrolase_fold"/>
</dbReference>
<evidence type="ECO:0000256" key="3">
    <source>
        <dbReference type="RuleBase" id="RU361235"/>
    </source>
</evidence>
<proteinExistence type="inferred from homology"/>
<dbReference type="PROSITE" id="PS00941">
    <property type="entry name" value="CARBOXYLESTERASE_B_2"/>
    <property type="match status" value="1"/>
</dbReference>
<evidence type="ECO:0000256" key="2">
    <source>
        <dbReference type="ARBA" id="ARBA00022801"/>
    </source>
</evidence>
<accession>A0A5C5FMK1</accession>
<dbReference type="OrthoDB" id="408631at2759"/>
<dbReference type="STRING" id="5288.A0A5C5FMK1"/>
<comment type="caution">
    <text evidence="5">The sequence shown here is derived from an EMBL/GenBank/DDBJ whole genome shotgun (WGS) entry which is preliminary data.</text>
</comment>
<dbReference type="Proteomes" id="UP000311382">
    <property type="component" value="Unassembled WGS sequence"/>
</dbReference>
<dbReference type="InterPro" id="IPR050309">
    <property type="entry name" value="Type-B_Carboxylest/Lipase"/>
</dbReference>
<dbReference type="InterPro" id="IPR019819">
    <property type="entry name" value="Carboxylesterase_B_CS"/>
</dbReference>
<dbReference type="GO" id="GO:0016787">
    <property type="term" value="F:hydrolase activity"/>
    <property type="evidence" value="ECO:0007669"/>
    <property type="project" value="UniProtKB-KW"/>
</dbReference>
<evidence type="ECO:0000259" key="4">
    <source>
        <dbReference type="Pfam" id="PF00135"/>
    </source>
</evidence>
<evidence type="ECO:0000256" key="1">
    <source>
        <dbReference type="ARBA" id="ARBA00005964"/>
    </source>
</evidence>
<dbReference type="Gene3D" id="3.40.50.1820">
    <property type="entry name" value="alpha/beta hydrolase"/>
    <property type="match status" value="2"/>
</dbReference>
<feature type="chain" id="PRO_5023153799" description="Carboxylic ester hydrolase" evidence="3">
    <location>
        <begin position="28"/>
        <end position="631"/>
    </location>
</feature>
<dbReference type="AlphaFoldDB" id="A0A5C5FMK1"/>
<evidence type="ECO:0000313" key="6">
    <source>
        <dbReference type="Proteomes" id="UP000311382"/>
    </source>
</evidence>
<dbReference type="PROSITE" id="PS00122">
    <property type="entry name" value="CARBOXYLESTERASE_B_1"/>
    <property type="match status" value="1"/>
</dbReference>
<name>A0A5C5FMK1_9BASI</name>
<dbReference type="EMBL" id="SOZI01000157">
    <property type="protein sequence ID" value="TNY18087.1"/>
    <property type="molecule type" value="Genomic_DNA"/>
</dbReference>
<dbReference type="Pfam" id="PF00135">
    <property type="entry name" value="COesterase"/>
    <property type="match status" value="2"/>
</dbReference>
<feature type="domain" description="Carboxylesterase type B" evidence="4">
    <location>
        <begin position="43"/>
        <end position="440"/>
    </location>
</feature>
<feature type="signal peptide" evidence="3">
    <location>
        <begin position="1"/>
        <end position="27"/>
    </location>
</feature>
<keyword evidence="2 3" id="KW-0378">Hydrolase</keyword>
<organism evidence="5 6">
    <name type="scientific">Rhodotorula diobovata</name>
    <dbReference type="NCBI Taxonomy" id="5288"/>
    <lineage>
        <taxon>Eukaryota</taxon>
        <taxon>Fungi</taxon>
        <taxon>Dikarya</taxon>
        <taxon>Basidiomycota</taxon>
        <taxon>Pucciniomycotina</taxon>
        <taxon>Microbotryomycetes</taxon>
        <taxon>Sporidiobolales</taxon>
        <taxon>Sporidiobolaceae</taxon>
        <taxon>Rhodotorula</taxon>
    </lineage>
</organism>
<comment type="similarity">
    <text evidence="1 3">Belongs to the type-B carboxylesterase/lipase family.</text>
</comment>